<protein>
    <submittedName>
        <fullName evidence="1">Uncharacterized protein</fullName>
    </submittedName>
</protein>
<dbReference type="EMBL" id="CP003555">
    <property type="protein sequence ID" value="AFK62735.1"/>
    <property type="molecule type" value="Genomic_DNA"/>
</dbReference>
<reference evidence="2" key="2">
    <citation type="journal article" date="2013" name="PLoS ONE">
        <title>Genome implosion elicits host-confinement in Alcaligenaceae: evidence from the comparative genomics of Tetrathiobacter kashmirensis, a pathogen in the making.</title>
        <authorList>
            <person name="Ghosh W."/>
            <person name="Alam M."/>
            <person name="Roy C."/>
            <person name="Pyne P."/>
            <person name="George A."/>
            <person name="Chakraborty R."/>
            <person name="Majumder S."/>
            <person name="Agarwal A."/>
            <person name="Chakraborty S."/>
            <person name="Majumdar S."/>
            <person name="Gupta S.K."/>
        </authorList>
    </citation>
    <scope>NUCLEOTIDE SEQUENCE [LARGE SCALE GENOMIC DNA]</scope>
    <source>
        <strain evidence="2">WT001</strain>
    </source>
</reference>
<reference evidence="1 2" key="1">
    <citation type="journal article" date="2011" name="J. Bacteriol.">
        <title>Whole-genome shotgun sequencing of the sulfur-oxidizing chemoautotroph Tetrathiobacter kashmirensis.</title>
        <authorList>
            <person name="Ghosh W."/>
            <person name="George A."/>
            <person name="Agarwal A."/>
            <person name="Raj P."/>
            <person name="Alam M."/>
            <person name="Pyne P."/>
            <person name="Das Gupta S.K."/>
        </authorList>
    </citation>
    <scope>NUCLEOTIDE SEQUENCE [LARGE SCALE GENOMIC DNA]</scope>
    <source>
        <strain evidence="1 2">WT001</strain>
    </source>
</reference>
<dbReference type="AlphaFoldDB" id="I3UCJ7"/>
<gene>
    <name evidence="1" type="ordered locus">TKWG_13035</name>
</gene>
<sequence>MVQMTDIVIMIALHPGRLIRGTTELTVIMDRVQIAATTATGIAATKRLATGTIATEIAAHGITVIDPER</sequence>
<accession>I3UCJ7</accession>
<evidence type="ECO:0000313" key="1">
    <source>
        <dbReference type="EMBL" id="AFK62735.1"/>
    </source>
</evidence>
<organism evidence="1 2">
    <name type="scientific">Advenella kashmirensis (strain DSM 17095 / LMG 22695 / WT001)</name>
    <name type="common">Tetrathiobacter kashmirensis</name>
    <dbReference type="NCBI Taxonomy" id="1036672"/>
    <lineage>
        <taxon>Bacteria</taxon>
        <taxon>Pseudomonadati</taxon>
        <taxon>Pseudomonadota</taxon>
        <taxon>Betaproteobacteria</taxon>
        <taxon>Burkholderiales</taxon>
        <taxon>Alcaligenaceae</taxon>
    </lineage>
</organism>
<name>I3UCJ7_ADVKW</name>
<evidence type="ECO:0000313" key="2">
    <source>
        <dbReference type="Proteomes" id="UP000005267"/>
    </source>
</evidence>
<dbReference type="KEGG" id="aka:TKWG_13035"/>
<dbReference type="Proteomes" id="UP000005267">
    <property type="component" value="Chromosome"/>
</dbReference>
<proteinExistence type="predicted"/>
<keyword evidence="2" id="KW-1185">Reference proteome</keyword>
<dbReference type="HOGENOM" id="CLU_2766641_0_0_4"/>